<evidence type="ECO:0000256" key="6">
    <source>
        <dbReference type="ARBA" id="ARBA00022729"/>
    </source>
</evidence>
<evidence type="ECO:0000256" key="4">
    <source>
        <dbReference type="ARBA" id="ARBA00022670"/>
    </source>
</evidence>
<keyword evidence="3" id="KW-0964">Secreted</keyword>
<keyword evidence="7" id="KW-0378">Hydrolase</keyword>
<organism evidence="13 14">
    <name type="scientific">Amblyomma americanum</name>
    <name type="common">Lone star tick</name>
    <dbReference type="NCBI Taxonomy" id="6943"/>
    <lineage>
        <taxon>Eukaryota</taxon>
        <taxon>Metazoa</taxon>
        <taxon>Ecdysozoa</taxon>
        <taxon>Arthropoda</taxon>
        <taxon>Chelicerata</taxon>
        <taxon>Arachnida</taxon>
        <taxon>Acari</taxon>
        <taxon>Parasitiformes</taxon>
        <taxon>Ixodida</taxon>
        <taxon>Ixodoidea</taxon>
        <taxon>Ixodidae</taxon>
        <taxon>Amblyomminae</taxon>
        <taxon>Amblyomma</taxon>
    </lineage>
</organism>
<keyword evidence="5" id="KW-0479">Metal-binding</keyword>
<proteinExistence type="inferred from homology"/>
<evidence type="ECO:0000256" key="2">
    <source>
        <dbReference type="ARBA" id="ARBA00010918"/>
    </source>
</evidence>
<evidence type="ECO:0000256" key="7">
    <source>
        <dbReference type="ARBA" id="ARBA00022801"/>
    </source>
</evidence>
<evidence type="ECO:0000256" key="1">
    <source>
        <dbReference type="ARBA" id="ARBA00004613"/>
    </source>
</evidence>
<gene>
    <name evidence="13" type="ORF">V5799_002332</name>
</gene>
<keyword evidence="11" id="KW-0325">Glycoprotein</keyword>
<evidence type="ECO:0000313" key="13">
    <source>
        <dbReference type="EMBL" id="KAK8754961.1"/>
    </source>
</evidence>
<keyword evidence="8" id="KW-0862">Zinc</keyword>
<dbReference type="PANTHER" id="PTHR12053">
    <property type="entry name" value="PROTEASE FAMILY M28 PLASMA GLUTAMATE CARBOXYPEPTIDASE-RELATED"/>
    <property type="match status" value="1"/>
</dbReference>
<dbReference type="EMBL" id="JARKHS020036812">
    <property type="protein sequence ID" value="KAK8754961.1"/>
    <property type="molecule type" value="Genomic_DNA"/>
</dbReference>
<evidence type="ECO:0000256" key="3">
    <source>
        <dbReference type="ARBA" id="ARBA00022525"/>
    </source>
</evidence>
<dbReference type="GO" id="GO:0005615">
    <property type="term" value="C:extracellular space"/>
    <property type="evidence" value="ECO:0007669"/>
    <property type="project" value="TreeGrafter"/>
</dbReference>
<name>A0AAQ4CXM1_AMBAM</name>
<keyword evidence="4" id="KW-0645">Protease</keyword>
<sequence>MNPLRAIASSLLLIHTFVISYCSDPYTCDSDSVLPSGLVREIRNYAPVVHQIIDTVVYGAEQNVTYDELAKFVDTFGARPSGSQSLENSIDYMFELLRRRGLDFVHLENVSVVNWQRGHEEAWMVKPRQKKMDILGLGNSVPTQPGGVEAPVLVVQSFEDLEANAKKVRNYVLPKFK</sequence>
<evidence type="ECO:0000313" key="14">
    <source>
        <dbReference type="Proteomes" id="UP001321473"/>
    </source>
</evidence>
<dbReference type="GO" id="GO:0043171">
    <property type="term" value="P:peptide catabolic process"/>
    <property type="evidence" value="ECO:0007669"/>
    <property type="project" value="TreeGrafter"/>
</dbReference>
<dbReference type="GO" id="GO:0006508">
    <property type="term" value="P:proteolysis"/>
    <property type="evidence" value="ECO:0007669"/>
    <property type="project" value="UniProtKB-KW"/>
</dbReference>
<protein>
    <recommendedName>
        <fullName evidence="15">Secreted protein</fullName>
    </recommendedName>
</protein>
<dbReference type="PANTHER" id="PTHR12053:SF3">
    <property type="entry name" value="CARBOXYPEPTIDASE Q"/>
    <property type="match status" value="1"/>
</dbReference>
<evidence type="ECO:0000256" key="12">
    <source>
        <dbReference type="SAM" id="SignalP"/>
    </source>
</evidence>
<accession>A0AAQ4CXM1</accession>
<dbReference type="GO" id="GO:0070573">
    <property type="term" value="F:metallodipeptidase activity"/>
    <property type="evidence" value="ECO:0007669"/>
    <property type="project" value="InterPro"/>
</dbReference>
<dbReference type="Gene3D" id="3.50.30.30">
    <property type="match status" value="1"/>
</dbReference>
<keyword evidence="9" id="KW-0482">Metalloprotease</keyword>
<dbReference type="AlphaFoldDB" id="A0AAQ4CXM1"/>
<keyword evidence="14" id="KW-1185">Reference proteome</keyword>
<feature type="chain" id="PRO_5042896137" description="Secreted protein" evidence="12">
    <location>
        <begin position="23"/>
        <end position="177"/>
    </location>
</feature>
<dbReference type="Proteomes" id="UP001321473">
    <property type="component" value="Unassembled WGS sequence"/>
</dbReference>
<keyword evidence="10" id="KW-0865">Zymogen</keyword>
<comment type="subcellular location">
    <subcellularLocation>
        <location evidence="1">Secreted</location>
    </subcellularLocation>
</comment>
<evidence type="ECO:0008006" key="15">
    <source>
        <dbReference type="Google" id="ProtNLM"/>
    </source>
</evidence>
<keyword evidence="6 12" id="KW-0732">Signal</keyword>
<comment type="caution">
    <text evidence="13">The sequence shown here is derived from an EMBL/GenBank/DDBJ whole genome shotgun (WGS) entry which is preliminary data.</text>
</comment>
<evidence type="ECO:0000256" key="9">
    <source>
        <dbReference type="ARBA" id="ARBA00023049"/>
    </source>
</evidence>
<evidence type="ECO:0000256" key="11">
    <source>
        <dbReference type="ARBA" id="ARBA00023180"/>
    </source>
</evidence>
<dbReference type="InterPro" id="IPR039866">
    <property type="entry name" value="CPQ"/>
</dbReference>
<dbReference type="GO" id="GO:0046872">
    <property type="term" value="F:metal ion binding"/>
    <property type="evidence" value="ECO:0007669"/>
    <property type="project" value="UniProtKB-KW"/>
</dbReference>
<comment type="similarity">
    <text evidence="2">Belongs to the peptidase M28 family.</text>
</comment>
<evidence type="ECO:0000256" key="10">
    <source>
        <dbReference type="ARBA" id="ARBA00023145"/>
    </source>
</evidence>
<evidence type="ECO:0000256" key="8">
    <source>
        <dbReference type="ARBA" id="ARBA00022833"/>
    </source>
</evidence>
<evidence type="ECO:0000256" key="5">
    <source>
        <dbReference type="ARBA" id="ARBA00022723"/>
    </source>
</evidence>
<feature type="signal peptide" evidence="12">
    <location>
        <begin position="1"/>
        <end position="22"/>
    </location>
</feature>
<reference evidence="13 14" key="1">
    <citation type="journal article" date="2023" name="Arcadia Sci">
        <title>De novo assembly of a long-read Amblyomma americanum tick genome.</title>
        <authorList>
            <person name="Chou S."/>
            <person name="Poskanzer K.E."/>
            <person name="Rollins M."/>
            <person name="Thuy-Boun P.S."/>
        </authorList>
    </citation>
    <scope>NUCLEOTIDE SEQUENCE [LARGE SCALE GENOMIC DNA]</scope>
    <source>
        <strain evidence="13">F_SG_1</strain>
        <tissue evidence="13">Salivary glands</tissue>
    </source>
</reference>